<dbReference type="Pfam" id="PF07676">
    <property type="entry name" value="PD40"/>
    <property type="match status" value="1"/>
</dbReference>
<dbReference type="SUPFAM" id="SSF82171">
    <property type="entry name" value="DPP6 N-terminal domain-like"/>
    <property type="match status" value="2"/>
</dbReference>
<feature type="domain" description="Bacterial surface antigen (D15)" evidence="4">
    <location>
        <begin position="637"/>
        <end position="908"/>
    </location>
</feature>
<protein>
    <recommendedName>
        <fullName evidence="4">Bacterial surface antigen (D15) domain-containing protein</fullName>
    </recommendedName>
</protein>
<comment type="caution">
    <text evidence="6">The sequence shown here is derived from an EMBL/GenBank/DDBJ whole genome shotgun (WGS) entry which is preliminary data.</text>
</comment>
<keyword evidence="3" id="KW-0472">Membrane</keyword>
<dbReference type="PANTHER" id="PTHR36842:SF1">
    <property type="entry name" value="PROTEIN TOLB"/>
    <property type="match status" value="1"/>
</dbReference>
<reference evidence="6" key="1">
    <citation type="journal article" date="2020" name="mSystems">
        <title>Genome- and Community-Level Interaction Insights into Carbon Utilization and Element Cycling Functions of Hydrothermarchaeota in Hydrothermal Sediment.</title>
        <authorList>
            <person name="Zhou Z."/>
            <person name="Liu Y."/>
            <person name="Xu W."/>
            <person name="Pan J."/>
            <person name="Luo Z.H."/>
            <person name="Li M."/>
        </authorList>
    </citation>
    <scope>NUCLEOTIDE SEQUENCE [LARGE SCALE GENOMIC DNA]</scope>
    <source>
        <strain evidence="6">SpSt-69</strain>
    </source>
</reference>
<dbReference type="InterPro" id="IPR000184">
    <property type="entry name" value="Bac_surfAg_D15"/>
</dbReference>
<comment type="similarity">
    <text evidence="2">Belongs to the TolB family.</text>
</comment>
<evidence type="ECO:0000256" key="3">
    <source>
        <dbReference type="ARBA" id="ARBA00023136"/>
    </source>
</evidence>
<evidence type="ECO:0000259" key="4">
    <source>
        <dbReference type="Pfam" id="PF01103"/>
    </source>
</evidence>
<dbReference type="InterPro" id="IPR011659">
    <property type="entry name" value="WD40"/>
</dbReference>
<evidence type="ECO:0000256" key="2">
    <source>
        <dbReference type="ARBA" id="ARBA00009820"/>
    </source>
</evidence>
<comment type="subcellular location">
    <subcellularLocation>
        <location evidence="1">Membrane</location>
    </subcellularLocation>
</comment>
<organism evidence="6">
    <name type="scientific">candidate division WOR-3 bacterium</name>
    <dbReference type="NCBI Taxonomy" id="2052148"/>
    <lineage>
        <taxon>Bacteria</taxon>
        <taxon>Bacteria division WOR-3</taxon>
    </lineage>
</organism>
<dbReference type="InterPro" id="IPR011042">
    <property type="entry name" value="6-blade_b-propeller_TolB-like"/>
</dbReference>
<dbReference type="Gene3D" id="2.120.10.30">
    <property type="entry name" value="TolB, C-terminal domain"/>
    <property type="match status" value="1"/>
</dbReference>
<evidence type="ECO:0000256" key="1">
    <source>
        <dbReference type="ARBA" id="ARBA00004370"/>
    </source>
</evidence>
<dbReference type="EMBL" id="DTDJ01000043">
    <property type="protein sequence ID" value="HGL17989.1"/>
    <property type="molecule type" value="Genomic_DNA"/>
</dbReference>
<dbReference type="Gene3D" id="2.40.160.50">
    <property type="entry name" value="membrane protein fhac: a member of the omp85/tpsb transporter family"/>
    <property type="match status" value="1"/>
</dbReference>
<dbReference type="Pfam" id="PF01103">
    <property type="entry name" value="Omp85"/>
    <property type="match status" value="1"/>
</dbReference>
<dbReference type="EMBL" id="DTDJ01000043">
    <property type="protein sequence ID" value="HGL17918.1"/>
    <property type="molecule type" value="Genomic_DNA"/>
</dbReference>
<evidence type="ECO:0000313" key="5">
    <source>
        <dbReference type="EMBL" id="HGL17918.1"/>
    </source>
</evidence>
<accession>A0A7V3ZYL2</accession>
<gene>
    <name evidence="5" type="ORF">ENU66_06300</name>
    <name evidence="6" type="ORF">ENU66_06665</name>
</gene>
<name>A0A7V3ZYL2_UNCW3</name>
<proteinExistence type="inferred from homology"/>
<dbReference type="AlphaFoldDB" id="A0A7V3ZYL2"/>
<dbReference type="GO" id="GO:0019867">
    <property type="term" value="C:outer membrane"/>
    <property type="evidence" value="ECO:0007669"/>
    <property type="project" value="InterPro"/>
</dbReference>
<sequence>MKKVLTCIFLLWGNLFAYSFGKNKFQTRMYEFRIYETQNFRIFSYSKDDFIVKFAGTVLEEAYNEYVSILGISLESKIPVIIYNSPKHFSETNVIPDIIEEGIGGFTEIFKTRIVVPFNGSYVDFKHVLRHELVHVFQYAMLRRGKRSTLEGILTSQIPLWATEGMAEFLSIGWSPDAERYIRNLILSDKLPSLVELNYYGGYIVYKLGQLFYKYLQETYGREKIAEFYSLLVYTNSVERTFKKSFGISQREFDLRFKDYIRRNFYSIFGITTTPVNLKKYSDHEKLGNFYNVAPLISPDGGSLYFIQEKMGNFYIVRHSVATGERLKVVFKSSKIPDFENIHILRPSLSISGDGRFIVFAAQSGEGDKIYIFDTRRNRIIKSIGFEVDAIYTPFISADGRKIVFVGLTEGRSDIYLYEWRKGELSKLTDDPWDDRDPCFDSKGDVLFVSDRFLEDSLNSFKYGAYAVYRLNLETQEIVRITNFYSELLQPLCHDDTLLYFIARDALSALNLFVKNLKSGDVYRVTDFSTELKWYTVSRTGKIIASVLFGNGYDVYEVRNLVKIEDSTSYVFYTFEDTLKVALKTYTPRFSLDWIYGSAAYATITGFQGTVAFGISDELGDHQIQFATDLSGDVVNSNFELNYFILKGRTDKGFSFYQLWDAGYISYDTVLVSRTLGLMLMQIYPLSRNRRFEFGLSIESQTNYYFWVTPLGNIIELADLQENRLLTGLYGAHVFDNVYYNYIQDPVNGVRYYLGVFRTIPLDVDLGILVADLRRYFAFSEDYLIATRLKVMHSFGKDRYYFTFDGITDLRGTEFAEYIGNKYFIFNTEFRFPFVKRLSLGFPLPIDISGIGGVLFFDAGLCTLKSYREIQLFEQFPKLKDLKADFGYGLRMWLGFAKLKVDFAYNTNLVNVFKPVKVNISLGFDY</sequence>
<dbReference type="PANTHER" id="PTHR36842">
    <property type="entry name" value="PROTEIN TOLB HOMOLOG"/>
    <property type="match status" value="1"/>
</dbReference>
<evidence type="ECO:0000313" key="6">
    <source>
        <dbReference type="EMBL" id="HGL17989.1"/>
    </source>
</evidence>